<dbReference type="AlphaFoldDB" id="A9V992"/>
<dbReference type="Proteomes" id="UP000001357">
    <property type="component" value="Unassembled WGS sequence"/>
</dbReference>
<proteinExistence type="predicted"/>
<dbReference type="RefSeq" id="XP_001749299.1">
    <property type="nucleotide sequence ID" value="XM_001749247.1"/>
</dbReference>
<dbReference type="KEGG" id="mbr:MONBRDRAFT_34062"/>
<name>A9V992_MONBE</name>
<sequence>MFCDIMWLVSAVALVVVVFGTATTAQQPQEPVSISWLPLPPTAPSTEPGACSSAVNPRYTGCLTPGRGDGLHMRSFTWDGNHVLVGVTMAGSPAPPSPGSNLDGPQLILIKTDGTTFSNGDAWKCLTCGVPSSNRVGADLIDDACTPNATHIYAIQSPFPAYPAGGLMRELRLHPDNVHLGWSQLLLADQEVMEYSVFGRLTFDAAAVPPVYKVSHVNFLLSPNPHHLGRMISIKSTPNGSVPGELSFGPAFGVIGELRGFTSDGGEALGIGTFDSFNYDIFATNLHDGTSRRLTVDPAYTDPVVMSPDDSSFVIMDGRVNDRTGLPGGFPQGEDGRMYFASAAPGVPPLIDLAISSAASNLYNLQYGSPGPTNPRVEPTDLTGGRRYFQPYILNLTGDGPSTSLHDGQQLNAGADATPGSGSFSDPLWNGGADAAWSPDGTAIAFYQLLVAPPACNDSDARLPPCPTSREPGGRFTRVMLAKLTSRTPKLPPPQPAPVSDIIPWGTPWKQGDPFPAPLNVPSGSYVLRGESGSATVELEAQSSAFGGNRITAVNVTYHHFSADGINFVDGAERAVCGSNPTSFAWHENLTLSGKHTGSRTTSPNGFVVTSPGLSQPPLITGTLTTTLDGLTFTSPEQ</sequence>
<dbReference type="STRING" id="81824.A9V992"/>
<dbReference type="InParanoid" id="A9V992"/>
<gene>
    <name evidence="3" type="ORF">MONBRDRAFT_34062</name>
</gene>
<reference evidence="3 4" key="1">
    <citation type="journal article" date="2008" name="Nature">
        <title>The genome of the choanoflagellate Monosiga brevicollis and the origin of metazoans.</title>
        <authorList>
            <consortium name="JGI Sequencing"/>
            <person name="King N."/>
            <person name="Westbrook M.J."/>
            <person name="Young S.L."/>
            <person name="Kuo A."/>
            <person name="Abedin M."/>
            <person name="Chapman J."/>
            <person name="Fairclough S."/>
            <person name="Hellsten U."/>
            <person name="Isogai Y."/>
            <person name="Letunic I."/>
            <person name="Marr M."/>
            <person name="Pincus D."/>
            <person name="Putnam N."/>
            <person name="Rokas A."/>
            <person name="Wright K.J."/>
            <person name="Zuzow R."/>
            <person name="Dirks W."/>
            <person name="Good M."/>
            <person name="Goodstein D."/>
            <person name="Lemons D."/>
            <person name="Li W."/>
            <person name="Lyons J.B."/>
            <person name="Morris A."/>
            <person name="Nichols S."/>
            <person name="Richter D.J."/>
            <person name="Salamov A."/>
            <person name="Bork P."/>
            <person name="Lim W.A."/>
            <person name="Manning G."/>
            <person name="Miller W.T."/>
            <person name="McGinnis W."/>
            <person name="Shapiro H."/>
            <person name="Tjian R."/>
            <person name="Grigoriev I.V."/>
            <person name="Rokhsar D."/>
        </authorList>
    </citation>
    <scope>NUCLEOTIDE SEQUENCE [LARGE SCALE GENOMIC DNA]</scope>
    <source>
        <strain evidence="4">MX1 / ATCC 50154</strain>
    </source>
</reference>
<dbReference type="EMBL" id="CH991570">
    <property type="protein sequence ID" value="EDQ85820.1"/>
    <property type="molecule type" value="Genomic_DNA"/>
</dbReference>
<feature type="chain" id="PRO_5002744821" evidence="2">
    <location>
        <begin position="26"/>
        <end position="638"/>
    </location>
</feature>
<protein>
    <submittedName>
        <fullName evidence="3">Uncharacterized protein</fullName>
    </submittedName>
</protein>
<dbReference type="GeneID" id="5894647"/>
<evidence type="ECO:0000256" key="2">
    <source>
        <dbReference type="SAM" id="SignalP"/>
    </source>
</evidence>
<evidence type="ECO:0000256" key="1">
    <source>
        <dbReference type="SAM" id="MobiDB-lite"/>
    </source>
</evidence>
<organism evidence="3 4">
    <name type="scientific">Monosiga brevicollis</name>
    <name type="common">Choanoflagellate</name>
    <dbReference type="NCBI Taxonomy" id="81824"/>
    <lineage>
        <taxon>Eukaryota</taxon>
        <taxon>Choanoflagellata</taxon>
        <taxon>Craspedida</taxon>
        <taxon>Salpingoecidae</taxon>
        <taxon>Monosiga</taxon>
    </lineage>
</organism>
<feature type="compositionally biased region" description="Polar residues" evidence="1">
    <location>
        <begin position="400"/>
        <end position="412"/>
    </location>
</feature>
<keyword evidence="2" id="KW-0732">Signal</keyword>
<accession>A9V992</accession>
<feature type="region of interest" description="Disordered" evidence="1">
    <location>
        <begin position="399"/>
        <end position="419"/>
    </location>
</feature>
<dbReference type="eggNOG" id="ENOG502SH4T">
    <property type="taxonomic scope" value="Eukaryota"/>
</dbReference>
<feature type="signal peptide" evidence="2">
    <location>
        <begin position="1"/>
        <end position="25"/>
    </location>
</feature>
<evidence type="ECO:0000313" key="3">
    <source>
        <dbReference type="EMBL" id="EDQ85820.1"/>
    </source>
</evidence>
<keyword evidence="4" id="KW-1185">Reference proteome</keyword>
<evidence type="ECO:0000313" key="4">
    <source>
        <dbReference type="Proteomes" id="UP000001357"/>
    </source>
</evidence>